<dbReference type="EMBL" id="VRMN01000004">
    <property type="protein sequence ID" value="KAA8494512.1"/>
    <property type="molecule type" value="Genomic_DNA"/>
</dbReference>
<reference evidence="9" key="1">
    <citation type="journal article" date="2019" name="Nat. Commun.">
        <title>Expansion of phycobilisome linker gene families in mesophilic red algae.</title>
        <authorList>
            <person name="Lee J."/>
            <person name="Kim D."/>
            <person name="Bhattacharya D."/>
            <person name="Yoon H.S."/>
        </authorList>
    </citation>
    <scope>NUCLEOTIDE SEQUENCE [LARGE SCALE GENOMIC DNA]</scope>
    <source>
        <strain evidence="9">CCMP 1328</strain>
    </source>
</reference>
<feature type="coiled-coil region" evidence="4">
    <location>
        <begin position="358"/>
        <end position="397"/>
    </location>
</feature>
<dbReference type="OMA" id="VAICCET"/>
<evidence type="ECO:0000259" key="6">
    <source>
        <dbReference type="Pfam" id="PF11935"/>
    </source>
</evidence>
<feature type="region of interest" description="Disordered" evidence="5">
    <location>
        <begin position="485"/>
        <end position="506"/>
    </location>
</feature>
<evidence type="ECO:0000313" key="8">
    <source>
        <dbReference type="EMBL" id="KAA8494512.1"/>
    </source>
</evidence>
<dbReference type="InterPro" id="IPR022075">
    <property type="entry name" value="Symplekin_C"/>
</dbReference>
<comment type="caution">
    <text evidence="8">The sequence shown here is derived from an EMBL/GenBank/DDBJ whole genome shotgun (WGS) entry which is preliminary data.</text>
</comment>
<dbReference type="GO" id="GO:0006397">
    <property type="term" value="P:mRNA processing"/>
    <property type="evidence" value="ECO:0007669"/>
    <property type="project" value="UniProtKB-KW"/>
</dbReference>
<dbReference type="InterPro" id="IPR016024">
    <property type="entry name" value="ARM-type_fold"/>
</dbReference>
<feature type="domain" description="Symplekin C-terminal" evidence="7">
    <location>
        <begin position="930"/>
        <end position="1107"/>
    </location>
</feature>
<dbReference type="SUPFAM" id="SSF48371">
    <property type="entry name" value="ARM repeat"/>
    <property type="match status" value="1"/>
</dbReference>
<evidence type="ECO:0000256" key="4">
    <source>
        <dbReference type="SAM" id="Coils"/>
    </source>
</evidence>
<gene>
    <name evidence="8" type="ORF">FVE85_2753</name>
</gene>
<keyword evidence="3" id="KW-0539">Nucleus</keyword>
<dbReference type="PANTHER" id="PTHR15245">
    <property type="entry name" value="SYMPLEKIN-RELATED"/>
    <property type="match status" value="1"/>
</dbReference>
<sequence>MAEAYGAGDGKDELLHAFARERSVAGLSALVAAAGSEALRVLADAEHRGGPDADAWDRVLERAEALALEGQSDPAIRALLVSLLARRCLINSSAQRWRSTIDTLLEWFFLGGQSAMVKKSIIEAMSMLHGFMMCLVATGSDLVPKHVYEAFVQLMRGIVDEDTLKHAHMGVRQSALRFAVSAIILFTPRSTDLPQEPLGLHEERFHVDMLGDGSTSGTSSTPSFVSKEDLRREGERFLNFVLSLFDSDERRAACNASLYMCFCSTFGEMMRRRPSLTTKVLPTLCGASDLGNSLGSSITSTQRTSIEKSLKAVLFALLQSPTVVDQGTLRKHIRSAFEQLEAVKKFDEMVRWLDRQAYKRMREEAAAKQKDASSLTVEEQMAKRSKTESVLVKAEEKEIEVESEEEDDDDYAFDEDADEIAEASSEPKASESKHVFPSADEAHQAATRLFGTLPVSIIVDRIIASLQTMPKVPPAILADLEKKSRLSNREESTGTAGIGADGDGGVARTDRAKKEATMLQSAVQTQFRKHAPPVVAPKLSSSNVIELEKLIMKRLLAKETVAEQHGAKELRNSLICRKLLHHDMSGFVWNQAIDYIGLSFVRRLPLAIQWLFAEASVHLIHSTNGKGTQEGKPGQGDTCVSDRYRELFIKLCEKGLHAEKELDSGFEAQATGIGAAAADKAWKRPLAELLTAVPTVIEEGFESVSKLCETAAHFRNGLGIFRDLAVERFGEERERALSMLFEYARAEDSVIRGPAIRLVADSLFSKPQISASIESHAIHSVEEAIQMVNQSAKTVEQQEAVTRSLEHLARALPLLVAICCETPERLILSLRDAYVQCMSEGGRKQVLNAAKPVGRTLAMEMSVLSHLLNVDQDLEMEVDVNDGGTSQGQARDFFALHMLQLVAESGTGNRPEANEDVVSACKARFQRSRDVSFLLFVLGGLKKQEIITYLPHLVFMPENVGGFGKVISQIFSQRPVMLAANEFLLELIRLPVEGWNTPKGRAIISATDLCLKSPGIFKQDVLAMVLQKAVEDTPVPGIFMRTVMQAVRAHPKLQNFVMNILIRLIDKEVWSDRELWKGFLMCCRNNMPRFSVVLLRLPPAQLEVALQDDPKLPQPLVEYVKANRIAVSANVRELLAKY</sequence>
<comment type="subcellular location">
    <subcellularLocation>
        <location evidence="1">Nucleus</location>
    </subcellularLocation>
</comment>
<dbReference type="Pfam" id="PF12295">
    <property type="entry name" value="Symplekin_C"/>
    <property type="match status" value="1"/>
</dbReference>
<feature type="region of interest" description="Disordered" evidence="5">
    <location>
        <begin position="419"/>
        <end position="438"/>
    </location>
</feature>
<dbReference type="OrthoDB" id="331600at2759"/>
<evidence type="ECO:0000313" key="9">
    <source>
        <dbReference type="Proteomes" id="UP000324585"/>
    </source>
</evidence>
<dbReference type="GO" id="GO:0005847">
    <property type="term" value="C:mRNA cleavage and polyadenylation specificity factor complex"/>
    <property type="evidence" value="ECO:0007669"/>
    <property type="project" value="TreeGrafter"/>
</dbReference>
<feature type="compositionally biased region" description="Gly residues" evidence="5">
    <location>
        <begin position="496"/>
        <end position="505"/>
    </location>
</feature>
<dbReference type="PANTHER" id="PTHR15245:SF20">
    <property type="entry name" value="SYMPLEKIN"/>
    <property type="match status" value="1"/>
</dbReference>
<dbReference type="InterPro" id="IPR011989">
    <property type="entry name" value="ARM-like"/>
</dbReference>
<dbReference type="Pfam" id="PF11935">
    <property type="entry name" value="SYMPK_PTA1_N"/>
    <property type="match status" value="1"/>
</dbReference>
<dbReference type="AlphaFoldDB" id="A0A5J4YUL0"/>
<proteinExistence type="predicted"/>
<evidence type="ECO:0000259" key="7">
    <source>
        <dbReference type="Pfam" id="PF12295"/>
    </source>
</evidence>
<keyword evidence="9" id="KW-1185">Reference proteome</keyword>
<name>A0A5J4YUL0_PORPP</name>
<feature type="domain" description="Symplekin/Pta1 N-terminal" evidence="6">
    <location>
        <begin position="116"/>
        <end position="341"/>
    </location>
</feature>
<protein>
    <submittedName>
        <fullName evidence="8">Symplekin</fullName>
    </submittedName>
</protein>
<evidence type="ECO:0000256" key="1">
    <source>
        <dbReference type="ARBA" id="ARBA00004123"/>
    </source>
</evidence>
<dbReference type="Gene3D" id="1.25.10.10">
    <property type="entry name" value="Leucine-rich Repeat Variant"/>
    <property type="match status" value="1"/>
</dbReference>
<organism evidence="8 9">
    <name type="scientific">Porphyridium purpureum</name>
    <name type="common">Red alga</name>
    <name type="synonym">Porphyridium cruentum</name>
    <dbReference type="NCBI Taxonomy" id="35688"/>
    <lineage>
        <taxon>Eukaryota</taxon>
        <taxon>Rhodophyta</taxon>
        <taxon>Bangiophyceae</taxon>
        <taxon>Porphyridiales</taxon>
        <taxon>Porphyridiaceae</taxon>
        <taxon>Porphyridium</taxon>
    </lineage>
</organism>
<keyword evidence="4" id="KW-0175">Coiled coil</keyword>
<evidence type="ECO:0000256" key="5">
    <source>
        <dbReference type="SAM" id="MobiDB-lite"/>
    </source>
</evidence>
<evidence type="ECO:0000256" key="3">
    <source>
        <dbReference type="ARBA" id="ARBA00023242"/>
    </source>
</evidence>
<keyword evidence="2" id="KW-0507">mRNA processing</keyword>
<evidence type="ECO:0000256" key="2">
    <source>
        <dbReference type="ARBA" id="ARBA00022664"/>
    </source>
</evidence>
<dbReference type="InterPro" id="IPR021850">
    <property type="entry name" value="Symplekin/Pta1"/>
</dbReference>
<dbReference type="InterPro" id="IPR032460">
    <property type="entry name" value="Symplekin/Pta1_N"/>
</dbReference>
<accession>A0A5J4YUL0</accession>
<dbReference type="Proteomes" id="UP000324585">
    <property type="component" value="Unassembled WGS sequence"/>
</dbReference>